<feature type="non-terminal residue" evidence="2">
    <location>
        <position position="226"/>
    </location>
</feature>
<evidence type="ECO:0000313" key="3">
    <source>
        <dbReference type="Proteomes" id="UP000189670"/>
    </source>
</evidence>
<feature type="compositionally biased region" description="Acidic residues" evidence="1">
    <location>
        <begin position="160"/>
        <end position="218"/>
    </location>
</feature>
<reference evidence="3" key="1">
    <citation type="submission" date="2012-11" db="EMBL/GenBank/DDBJ databases">
        <authorList>
            <person name="Lucero-Rivera Y.E."/>
            <person name="Tovar-Ramirez D."/>
        </authorList>
    </citation>
    <scope>NUCLEOTIDE SEQUENCE [LARGE SCALE GENOMIC DNA]</scope>
    <source>
        <strain evidence="3">Araruama</strain>
    </source>
</reference>
<dbReference type="Proteomes" id="UP000189670">
    <property type="component" value="Unassembled WGS sequence"/>
</dbReference>
<evidence type="ECO:0000256" key="1">
    <source>
        <dbReference type="SAM" id="MobiDB-lite"/>
    </source>
</evidence>
<proteinExistence type="predicted"/>
<comment type="caution">
    <text evidence="2">The sequence shown here is derived from an EMBL/GenBank/DDBJ whole genome shotgun (WGS) entry which is preliminary data.</text>
</comment>
<feature type="compositionally biased region" description="Acidic residues" evidence="1">
    <location>
        <begin position="114"/>
        <end position="141"/>
    </location>
</feature>
<sequence length="226" mass="25873">MKITDPEVIERGERDLMDGIIADLDWILIEKIFKERHRLNIEDDVEYQKGDLVVHDDKIAYELNFQVKLNLSIFCDRDGNYIDVKSSLDIPDDSAPDIQSMPETKDKDQPETPDTSDDDQPETPDTSDDDQPEPDTEDESQTETPDTKDDAPPTPQPLESEVDEMIMGEVDDEPVEDVSSDSEPEEETTPDEEPFNQEPAEEIQETLDEEPLDQEPAEEIQKHLMR</sequence>
<feature type="region of interest" description="Disordered" evidence="1">
    <location>
        <begin position="86"/>
        <end position="226"/>
    </location>
</feature>
<organism evidence="2 3">
    <name type="scientific">Candidatus Magnetoglobus multicellularis str. Araruama</name>
    <dbReference type="NCBI Taxonomy" id="890399"/>
    <lineage>
        <taxon>Bacteria</taxon>
        <taxon>Pseudomonadati</taxon>
        <taxon>Thermodesulfobacteriota</taxon>
        <taxon>Desulfobacteria</taxon>
        <taxon>Desulfobacterales</taxon>
        <taxon>Desulfobacteraceae</taxon>
        <taxon>Candidatus Magnetoglobus</taxon>
    </lineage>
</organism>
<dbReference type="AlphaFoldDB" id="A0A1V1PC40"/>
<accession>A0A1V1PC40</accession>
<protein>
    <submittedName>
        <fullName evidence="2">Uncharacterized protein</fullName>
    </submittedName>
</protein>
<name>A0A1V1PC40_9BACT</name>
<dbReference type="EMBL" id="ATBP01000159">
    <property type="protein sequence ID" value="ETR72334.1"/>
    <property type="molecule type" value="Genomic_DNA"/>
</dbReference>
<evidence type="ECO:0000313" key="2">
    <source>
        <dbReference type="EMBL" id="ETR72334.1"/>
    </source>
</evidence>
<gene>
    <name evidence="2" type="ORF">OMM_07564</name>
</gene>